<dbReference type="InterPro" id="IPR013320">
    <property type="entry name" value="ConA-like_dom_sf"/>
</dbReference>
<dbReference type="Proteomes" id="UP000198994">
    <property type="component" value="Unassembled WGS sequence"/>
</dbReference>
<feature type="region of interest" description="Disordered" evidence="1">
    <location>
        <begin position="592"/>
        <end position="634"/>
    </location>
</feature>
<gene>
    <name evidence="2" type="ORF">SAMN04488105_10549</name>
</gene>
<sequence length="1019" mass="106530">MATITVGTSAQLAQALSEVSSGDTIVLADGNYGNMTIATDFPSNVTITAANPLGAAFGSLSVTGSNLTFDGVSLTGRLVVSDAQHVAIVNSKLGSWSDVRYSQDITLKGNDVPGSIQIDTVDTFDLSDNIIGRVPGGINDDLVRIVGKTFNGTIENNTLEDAAPQKYPDGTYTHADGIQFLARGADWPHDIAIRGNLIYDDPSTGDSSLWMQPLAIGGYNILIEENLIMGGTPNTIIVANSSGGIEVLNNTVLPWPGGGGGIIRVNSTTSGVVVDGNVAAGILNQGNAIVGDNYVYSISSGAADYFGKILSGDGLDWQDYVPVSGSAIDFGSGYGAQERLLYLLENGWTPFEGGTEEPVVEEPTVEEPTVEEPTVEEPTVEEPTVEEPTVEEPGAEKPAETPNVEEPGVQEPATPTDASVVLASAGMHQINGAGDVIEMAPDAGWDVAEGTIRFSFNADTVSGRSGLVSRDAYGDGAHFTSYIQNGTLCVRFQDAGVDTTLTFSGIEAGTDYEVTTCFGPDGIILFLNGEQVASSGNAASLEGNGQYLQIGANGWASESGSAGFTDILDGSIGEVTITDTAMTAAELDAMLEGSEEPAVETPTEEPTETPTEEPTKEPVETPTEEPVETPTEEPVDATEVTLVPGMVDMSSAGDVIEWAPDHGFNAAEGTISFSFEADTVSGRYGLLSQDAYGNGDHFSAYIENGDLNIRFQTDDGESVLKADVAAGTLYDVSIDYGSDGIDLFVDGALVAESDFVADLTASGQYTQVGALGWASADGASGFTNVFDGRIGEVTFGTATDGVDDSLEGGATPPLLDDMLYYLEGGDISKPADVTEFDPGDVLDLTEATIAFTFEADQVWNPGGLVSRDASGNGDHFTSYIENGNLYARFQNDEGSKTLSTSVTEGVEHSVQMTFNGSVVTLAMDGEIVDQADFDASWENNGNFIQVGANGWASRQGTAGFADVFDGSITDVMIFNSAMTPDELSVLDTVDVAAEADMLVLNAELADSSQSLLFWDDILG</sequence>
<feature type="compositionally biased region" description="Acidic residues" evidence="1">
    <location>
        <begin position="622"/>
        <end position="634"/>
    </location>
</feature>
<dbReference type="AlphaFoldDB" id="A0A1G7E0Q3"/>
<protein>
    <submittedName>
        <fullName evidence="2">Concanavalin A-like lectin/glucanases superfamily protein</fullName>
    </submittedName>
</protein>
<proteinExistence type="predicted"/>
<dbReference type="SUPFAM" id="SSF49899">
    <property type="entry name" value="Concanavalin A-like lectins/glucanases"/>
    <property type="match status" value="3"/>
</dbReference>
<feature type="region of interest" description="Disordered" evidence="1">
    <location>
        <begin position="352"/>
        <end position="413"/>
    </location>
</feature>
<dbReference type="Gene3D" id="2.160.20.10">
    <property type="entry name" value="Single-stranded right-handed beta-helix, Pectin lyase-like"/>
    <property type="match status" value="1"/>
</dbReference>
<feature type="compositionally biased region" description="Acidic residues" evidence="1">
    <location>
        <begin position="354"/>
        <end position="390"/>
    </location>
</feature>
<evidence type="ECO:0000256" key="1">
    <source>
        <dbReference type="SAM" id="MobiDB-lite"/>
    </source>
</evidence>
<dbReference type="Pfam" id="PF13385">
    <property type="entry name" value="Laminin_G_3"/>
    <property type="match status" value="3"/>
</dbReference>
<dbReference type="EMBL" id="FNAV01000005">
    <property type="protein sequence ID" value="SDE57244.1"/>
    <property type="molecule type" value="Genomic_DNA"/>
</dbReference>
<dbReference type="STRING" id="282683.SAMN04488105_10549"/>
<reference evidence="3" key="1">
    <citation type="submission" date="2016-10" db="EMBL/GenBank/DDBJ databases">
        <authorList>
            <person name="Varghese N."/>
            <person name="Submissions S."/>
        </authorList>
    </citation>
    <scope>NUCLEOTIDE SEQUENCE [LARGE SCALE GENOMIC DNA]</scope>
    <source>
        <strain evidence="3">DSM 10146</strain>
    </source>
</reference>
<dbReference type="OrthoDB" id="9342475at2"/>
<dbReference type="RefSeq" id="WP_089957885.1">
    <property type="nucleotide sequence ID" value="NZ_FNAV01000005.1"/>
</dbReference>
<keyword evidence="3" id="KW-1185">Reference proteome</keyword>
<dbReference type="InterPro" id="IPR012334">
    <property type="entry name" value="Pectin_lyas_fold"/>
</dbReference>
<dbReference type="InterPro" id="IPR011050">
    <property type="entry name" value="Pectin_lyase_fold/virulence"/>
</dbReference>
<evidence type="ECO:0000313" key="3">
    <source>
        <dbReference type="Proteomes" id="UP000198994"/>
    </source>
</evidence>
<keyword evidence="2" id="KW-0430">Lectin</keyword>
<name>A0A1G7E0Q3_9RHOB</name>
<dbReference type="Gene3D" id="2.60.120.200">
    <property type="match status" value="3"/>
</dbReference>
<evidence type="ECO:0000313" key="2">
    <source>
        <dbReference type="EMBL" id="SDE57244.1"/>
    </source>
</evidence>
<organism evidence="2 3">
    <name type="scientific">Salipiger thiooxidans</name>
    <dbReference type="NCBI Taxonomy" id="282683"/>
    <lineage>
        <taxon>Bacteria</taxon>
        <taxon>Pseudomonadati</taxon>
        <taxon>Pseudomonadota</taxon>
        <taxon>Alphaproteobacteria</taxon>
        <taxon>Rhodobacterales</taxon>
        <taxon>Roseobacteraceae</taxon>
        <taxon>Salipiger</taxon>
    </lineage>
</organism>
<accession>A0A1G7E0Q3</accession>
<feature type="compositionally biased region" description="Acidic residues" evidence="1">
    <location>
        <begin position="593"/>
        <end position="611"/>
    </location>
</feature>
<dbReference type="GO" id="GO:0030246">
    <property type="term" value="F:carbohydrate binding"/>
    <property type="evidence" value="ECO:0007669"/>
    <property type="project" value="UniProtKB-KW"/>
</dbReference>
<dbReference type="SUPFAM" id="SSF51126">
    <property type="entry name" value="Pectin lyase-like"/>
    <property type="match status" value="1"/>
</dbReference>